<dbReference type="OrthoDB" id="5803286at2"/>
<accession>A0A4U1BMG1</accession>
<organism evidence="2 3">
    <name type="scientific">Ferrimonas aestuarii</name>
    <dbReference type="NCBI Taxonomy" id="2569539"/>
    <lineage>
        <taxon>Bacteria</taxon>
        <taxon>Pseudomonadati</taxon>
        <taxon>Pseudomonadota</taxon>
        <taxon>Gammaproteobacteria</taxon>
        <taxon>Alteromonadales</taxon>
        <taxon>Ferrimonadaceae</taxon>
        <taxon>Ferrimonas</taxon>
    </lineage>
</organism>
<comment type="caution">
    <text evidence="2">The sequence shown here is derived from an EMBL/GenBank/DDBJ whole genome shotgun (WGS) entry which is preliminary data.</text>
</comment>
<evidence type="ECO:0000313" key="3">
    <source>
        <dbReference type="Proteomes" id="UP000305675"/>
    </source>
</evidence>
<dbReference type="PROSITE" id="PS51257">
    <property type="entry name" value="PROKAR_LIPOPROTEIN"/>
    <property type="match status" value="1"/>
</dbReference>
<name>A0A4U1BMG1_9GAMM</name>
<proteinExistence type="predicted"/>
<dbReference type="EMBL" id="SWCJ01000008">
    <property type="protein sequence ID" value="TKB54470.1"/>
    <property type="molecule type" value="Genomic_DNA"/>
</dbReference>
<dbReference type="InterPro" id="IPR013783">
    <property type="entry name" value="Ig-like_fold"/>
</dbReference>
<feature type="compositionally biased region" description="Pro residues" evidence="1">
    <location>
        <begin position="29"/>
        <end position="38"/>
    </location>
</feature>
<keyword evidence="3" id="KW-1185">Reference proteome</keyword>
<dbReference type="Gene3D" id="2.60.40.10">
    <property type="entry name" value="Immunoglobulins"/>
    <property type="match status" value="2"/>
</dbReference>
<dbReference type="Proteomes" id="UP000305675">
    <property type="component" value="Unassembled WGS sequence"/>
</dbReference>
<reference evidence="2 3" key="1">
    <citation type="submission" date="2019-04" db="EMBL/GenBank/DDBJ databases">
        <authorList>
            <person name="Hwang J.C."/>
        </authorList>
    </citation>
    <scope>NUCLEOTIDE SEQUENCE [LARGE SCALE GENOMIC DNA]</scope>
    <source>
        <strain evidence="2 3">IMCC35002</strain>
    </source>
</reference>
<sequence>MNRTLPLLTLTAMLTACGGGSGGSSSTPVDPPTTPPSSPRVSVVEEQGQGSLSAALVYDGYLARELDYQWQQTSGQSVNITNPTSPLLAFDAPQAGSYGFSYRISNRSGELISGNLTLNADRAGDDVRIRGDQVTPEGGRVSLRLGRSGNHTAAASNIQWRQVSGPTISDLNFENPELATFTAPNVSQDAVVIIEVTATSGGNSYQDQALVLITDELPPVNDALFDEPITRVEAWNANSPWKSALERCVYSTQFTQNSVCGVNELPLIGQETSNPSLDEVMDRVVVSHPWMGDAFKAFLQEKDQSGDFKQLLAGVTAVVISYDIRPSFYWVVSGAIYLDPSDLWQQPWQMATINEDPDYRSGFGSELQFLIPWRYTKNNNYASLYFAPEFELQRTLTQLEPDFASLLYHELAHANDFFPKSIHNDITEPSLLQEFFKRSNNSELISDRLTAQSPLTSAEMHALGDVLFRGESASAAQKAYQPDDIANFFGNDRASDDYAYSTSREDLAMLFEEAMMRHRYGIERDIAVTNLPEQITGDSILVEWGQRGRIGESRVKARLPLVLEEILPSANGDSIINGLPAPTPMISGLSWNANLVLGSSALRLAQPNHALGSQYVGKEGAARHSDRGPTWQLKP</sequence>
<feature type="region of interest" description="Disordered" evidence="1">
    <location>
        <begin position="19"/>
        <end position="47"/>
    </location>
</feature>
<feature type="region of interest" description="Disordered" evidence="1">
    <location>
        <begin position="615"/>
        <end position="635"/>
    </location>
</feature>
<evidence type="ECO:0000313" key="2">
    <source>
        <dbReference type="EMBL" id="TKB54470.1"/>
    </source>
</evidence>
<evidence type="ECO:0008006" key="4">
    <source>
        <dbReference type="Google" id="ProtNLM"/>
    </source>
</evidence>
<evidence type="ECO:0000256" key="1">
    <source>
        <dbReference type="SAM" id="MobiDB-lite"/>
    </source>
</evidence>
<gene>
    <name evidence="2" type="ORF">FCL42_11705</name>
</gene>
<dbReference type="AlphaFoldDB" id="A0A4U1BMG1"/>
<dbReference type="RefSeq" id="WP_136863605.1">
    <property type="nucleotide sequence ID" value="NZ_SWCJ01000008.1"/>
</dbReference>
<protein>
    <recommendedName>
        <fullName evidence="4">Lipoprotein</fullName>
    </recommendedName>
</protein>